<sequence>MAFSSASDGRPDPIYQYLHEIGQIALLSPEQEKSLAVQLQNGSQKAKNHLIEANLRLVVCIARRYMNRGLSLPDLIEEGNLGLIHAVEKFDPENGARFSTYATWWIRQSIERAIMNQVKMIRLPVHLVKKQRKYQRVLQQKLQKGDEPNLEELAKEMGISEKNLNDLISLDKPEVSVDATINDEQDVYLLETLADQNSEDPVDVIQTEDLHEMVESWLKTLSKRELEIIERRYGIHGCEVMTLDNIGDCTNLTRERVRQIQLQILKQLRRHCVDLGIKDDIVNRK</sequence>
<dbReference type="InterPro" id="IPR000943">
    <property type="entry name" value="RNA_pol_sigma70"/>
</dbReference>
<keyword evidence="1 5" id="KW-0805">Transcription regulation</keyword>
<dbReference type="OrthoDB" id="9809557at2"/>
<gene>
    <name evidence="8" type="primary">rpoS_4</name>
    <name evidence="9" type="ORF">HT99x_007105</name>
    <name evidence="8" type="ORF">HT99x_01692</name>
</gene>
<dbReference type="Pfam" id="PF04545">
    <property type="entry name" value="Sigma70_r4"/>
    <property type="match status" value="1"/>
</dbReference>
<evidence type="ECO:0000256" key="5">
    <source>
        <dbReference type="RuleBase" id="RU362124"/>
    </source>
</evidence>
<keyword evidence="2 5" id="KW-0731">Sigma factor</keyword>
<dbReference type="AlphaFoldDB" id="A0A0Q9YKJ8"/>
<dbReference type="PANTHER" id="PTHR30603">
    <property type="entry name" value="RNA POLYMERASE SIGMA FACTOR RPO"/>
    <property type="match status" value="1"/>
</dbReference>
<dbReference type="InterPro" id="IPR014284">
    <property type="entry name" value="RNA_pol_sigma-70_dom"/>
</dbReference>
<dbReference type="NCBIfam" id="TIGR02937">
    <property type="entry name" value="sigma70-ECF"/>
    <property type="match status" value="1"/>
</dbReference>
<dbReference type="InterPro" id="IPR013324">
    <property type="entry name" value="RNA_pol_sigma_r3/r4-like"/>
</dbReference>
<dbReference type="InterPro" id="IPR007627">
    <property type="entry name" value="RNA_pol_sigma70_r2"/>
</dbReference>
<protein>
    <recommendedName>
        <fullName evidence="5">RNA polymerase sigma factor</fullName>
    </recommendedName>
</protein>
<accession>A0A0Q9YKJ8</accession>
<dbReference type="PATRIC" id="fig|1590043.3.peg.1728"/>
<dbReference type="PANTHER" id="PTHR30603:SF67">
    <property type="entry name" value="RNA POLYMERASE SIGMA FACTOR RPOS"/>
    <property type="match status" value="1"/>
</dbReference>
<keyword evidence="3 5" id="KW-0238">DNA-binding</keyword>
<dbReference type="InterPro" id="IPR050239">
    <property type="entry name" value="Sigma-70_RNA_pol_init_factors"/>
</dbReference>
<reference evidence="9" key="2">
    <citation type="journal article" date="2016" name="Genome Announc.">
        <title>Draft Genome Sequences of Two Novel Amoeba-Resistant Intranuclear Bacteria, 'Candidatus Berkiella cookevillensis' and 'Candidatus Berkiella aquae'.</title>
        <authorList>
            <person name="Mehari Y.T."/>
            <person name="Arivett B.A."/>
            <person name="Farone A.L."/>
            <person name="Gunderson J.H."/>
            <person name="Farone M.B."/>
        </authorList>
    </citation>
    <scope>NUCLEOTIDE SEQUENCE</scope>
    <source>
        <strain evidence="9">HT99</strain>
    </source>
</reference>
<reference evidence="9" key="3">
    <citation type="submission" date="2021-06" db="EMBL/GenBank/DDBJ databases">
        <title>Genomic Description and Analysis of Intracellular Bacteria, Candidatus Berkiella cookevillensis and Candidatus Berkiella aquae.</title>
        <authorList>
            <person name="Kidane D.T."/>
            <person name="Mehari Y.T."/>
            <person name="Rice F.C."/>
            <person name="Arivett B.A."/>
            <person name="Farone A.L."/>
            <person name="Berk S.G."/>
            <person name="Farone M.B."/>
        </authorList>
    </citation>
    <scope>NUCLEOTIDE SEQUENCE</scope>
    <source>
        <strain evidence="9">HT99</strain>
    </source>
</reference>
<dbReference type="SUPFAM" id="SSF88946">
    <property type="entry name" value="Sigma2 domain of RNA polymerase sigma factors"/>
    <property type="match status" value="1"/>
</dbReference>
<dbReference type="PIRSF" id="PIRSF000770">
    <property type="entry name" value="RNA_pol_sigma-SigE/K"/>
    <property type="match status" value="1"/>
</dbReference>
<keyword evidence="4 5" id="KW-0804">Transcription</keyword>
<dbReference type="PROSITE" id="PS00716">
    <property type="entry name" value="SIGMA70_2"/>
    <property type="match status" value="1"/>
</dbReference>
<dbReference type="Pfam" id="PF00140">
    <property type="entry name" value="Sigma70_r1_2"/>
    <property type="match status" value="1"/>
</dbReference>
<evidence type="ECO:0000259" key="6">
    <source>
        <dbReference type="PROSITE" id="PS00715"/>
    </source>
</evidence>
<evidence type="ECO:0000313" key="8">
    <source>
        <dbReference type="EMBL" id="KRG21136.1"/>
    </source>
</evidence>
<evidence type="ECO:0000256" key="2">
    <source>
        <dbReference type="ARBA" id="ARBA00023082"/>
    </source>
</evidence>
<feature type="domain" description="RNA polymerase sigma-70" evidence="6">
    <location>
        <begin position="74"/>
        <end position="87"/>
    </location>
</feature>
<dbReference type="FunFam" id="1.10.601.10:FF:000001">
    <property type="entry name" value="RNA polymerase sigma factor SigA"/>
    <property type="match status" value="1"/>
</dbReference>
<proteinExistence type="inferred from homology"/>
<organism evidence="8">
    <name type="scientific">Candidatus Berkiella aquae</name>
    <dbReference type="NCBI Taxonomy" id="295108"/>
    <lineage>
        <taxon>Bacteria</taxon>
        <taxon>Pseudomonadati</taxon>
        <taxon>Pseudomonadota</taxon>
        <taxon>Gammaproteobacteria</taxon>
        <taxon>Candidatus Berkiellales</taxon>
        <taxon>Candidatus Berkiellaceae</taxon>
        <taxon>Candidatus Berkiella</taxon>
    </lineage>
</organism>
<evidence type="ECO:0000313" key="10">
    <source>
        <dbReference type="Proteomes" id="UP000051497"/>
    </source>
</evidence>
<dbReference type="PRINTS" id="PR00046">
    <property type="entry name" value="SIGMA70FCT"/>
</dbReference>
<dbReference type="CDD" id="cd06171">
    <property type="entry name" value="Sigma70_r4"/>
    <property type="match status" value="1"/>
</dbReference>
<dbReference type="InterPro" id="IPR036388">
    <property type="entry name" value="WH-like_DNA-bd_sf"/>
</dbReference>
<dbReference type="InterPro" id="IPR007630">
    <property type="entry name" value="RNA_pol_sigma70_r4"/>
</dbReference>
<dbReference type="GO" id="GO:0003677">
    <property type="term" value="F:DNA binding"/>
    <property type="evidence" value="ECO:0007669"/>
    <property type="project" value="UniProtKB-KW"/>
</dbReference>
<evidence type="ECO:0000259" key="7">
    <source>
        <dbReference type="PROSITE" id="PS00716"/>
    </source>
</evidence>
<evidence type="ECO:0000256" key="4">
    <source>
        <dbReference type="ARBA" id="ARBA00023163"/>
    </source>
</evidence>
<dbReference type="STRING" id="295108.HT99x_01692"/>
<evidence type="ECO:0000313" key="9">
    <source>
        <dbReference type="EMBL" id="MCS5711196.1"/>
    </source>
</evidence>
<dbReference type="Pfam" id="PF04542">
    <property type="entry name" value="Sigma70_r2"/>
    <property type="match status" value="1"/>
</dbReference>
<evidence type="ECO:0000256" key="1">
    <source>
        <dbReference type="ARBA" id="ARBA00023015"/>
    </source>
</evidence>
<dbReference type="InterPro" id="IPR007624">
    <property type="entry name" value="RNA_pol_sigma70_r3"/>
</dbReference>
<dbReference type="Proteomes" id="UP000051497">
    <property type="component" value="Unassembled WGS sequence"/>
</dbReference>
<name>A0A0Q9YKJ8_9GAMM</name>
<dbReference type="InterPro" id="IPR009042">
    <property type="entry name" value="RNA_pol_sigma70_r1_2"/>
</dbReference>
<keyword evidence="10" id="KW-1185">Reference proteome</keyword>
<dbReference type="EMBL" id="LKAJ02000001">
    <property type="protein sequence ID" value="MCS5711196.1"/>
    <property type="molecule type" value="Genomic_DNA"/>
</dbReference>
<dbReference type="GO" id="GO:0006352">
    <property type="term" value="P:DNA-templated transcription initiation"/>
    <property type="evidence" value="ECO:0007669"/>
    <property type="project" value="InterPro"/>
</dbReference>
<dbReference type="PROSITE" id="PS00715">
    <property type="entry name" value="SIGMA70_1"/>
    <property type="match status" value="1"/>
</dbReference>
<dbReference type="SUPFAM" id="SSF88659">
    <property type="entry name" value="Sigma3 and sigma4 domains of RNA polymerase sigma factors"/>
    <property type="match status" value="2"/>
</dbReference>
<feature type="domain" description="RNA polymerase sigma-70" evidence="7">
    <location>
        <begin position="242"/>
        <end position="268"/>
    </location>
</feature>
<dbReference type="Gene3D" id="1.10.601.10">
    <property type="entry name" value="RNA Polymerase Primary Sigma Factor"/>
    <property type="match status" value="1"/>
</dbReference>
<dbReference type="Gene3D" id="1.10.10.10">
    <property type="entry name" value="Winged helix-like DNA-binding domain superfamily/Winged helix DNA-binding domain"/>
    <property type="match status" value="2"/>
</dbReference>
<comment type="caution">
    <text evidence="8">The sequence shown here is derived from an EMBL/GenBank/DDBJ whole genome shotgun (WGS) entry which is preliminary data.</text>
</comment>
<comment type="similarity">
    <text evidence="5">Belongs to the sigma-70 factor family.</text>
</comment>
<dbReference type="InterPro" id="IPR013325">
    <property type="entry name" value="RNA_pol_sigma_r2"/>
</dbReference>
<comment type="function">
    <text evidence="5">Sigma factors are initiation factors that promote the attachment of RNA polymerase to specific initiation sites and are then released.</text>
</comment>
<dbReference type="Pfam" id="PF04539">
    <property type="entry name" value="Sigma70_r3"/>
    <property type="match status" value="1"/>
</dbReference>
<dbReference type="GO" id="GO:0016987">
    <property type="term" value="F:sigma factor activity"/>
    <property type="evidence" value="ECO:0007669"/>
    <property type="project" value="UniProtKB-KW"/>
</dbReference>
<evidence type="ECO:0000256" key="3">
    <source>
        <dbReference type="ARBA" id="ARBA00023125"/>
    </source>
</evidence>
<reference evidence="8" key="1">
    <citation type="submission" date="2015-09" db="EMBL/GenBank/DDBJ databases">
        <title>Draft Genome Sequences of Two Novel Amoeba-resistant Intranuclear Bacteria, Candidatus Berkiella cookevillensis and Candidatus Berkiella aquae.</title>
        <authorList>
            <person name="Mehari Y.T."/>
            <person name="Arivett B.A."/>
            <person name="Farone A.L."/>
            <person name="Gunderson J.H."/>
            <person name="Farone M.B."/>
        </authorList>
    </citation>
    <scope>NUCLEOTIDE SEQUENCE [LARGE SCALE GENOMIC DNA]</scope>
    <source>
        <strain evidence="8">HT99</strain>
    </source>
</reference>
<dbReference type="RefSeq" id="WP_075066320.1">
    <property type="nucleotide sequence ID" value="NZ_LKAJ02000001.1"/>
</dbReference>
<dbReference type="EMBL" id="LKAJ01000006">
    <property type="protein sequence ID" value="KRG21136.1"/>
    <property type="molecule type" value="Genomic_DNA"/>
</dbReference>